<accession>A0A5N6RW24</accession>
<sequence length="54" mass="6008">MHITMALKGMTKIAFLWRYALALVTVTLFTPNAALAKRPTKMAVGLNMNVIDRC</sequence>
<dbReference type="EMBL" id="CM017328">
    <property type="protein sequence ID" value="KAE8125521.1"/>
    <property type="molecule type" value="Genomic_DNA"/>
</dbReference>
<protein>
    <submittedName>
        <fullName evidence="1">Uncharacterized protein</fullName>
    </submittedName>
</protein>
<proteinExistence type="predicted"/>
<gene>
    <name evidence="1" type="ORF">FH972_020316</name>
</gene>
<evidence type="ECO:0000313" key="1">
    <source>
        <dbReference type="EMBL" id="KAE8125521.1"/>
    </source>
</evidence>
<name>A0A5N6RW24_9ROSI</name>
<reference evidence="1 2" key="1">
    <citation type="submission" date="2019-06" db="EMBL/GenBank/DDBJ databases">
        <title>A chromosomal-level reference genome of Carpinus fangiana (Coryloideae, Betulaceae).</title>
        <authorList>
            <person name="Yang X."/>
            <person name="Wang Z."/>
            <person name="Zhang L."/>
            <person name="Hao G."/>
            <person name="Liu J."/>
            <person name="Yang Y."/>
        </authorList>
    </citation>
    <scope>NUCLEOTIDE SEQUENCE [LARGE SCALE GENOMIC DNA]</scope>
    <source>
        <strain evidence="1">Cfa_2016G</strain>
        <tissue evidence="1">Leaf</tissue>
    </source>
</reference>
<dbReference type="AlphaFoldDB" id="A0A5N6RW24"/>
<organism evidence="1 2">
    <name type="scientific">Carpinus fangiana</name>
    <dbReference type="NCBI Taxonomy" id="176857"/>
    <lineage>
        <taxon>Eukaryota</taxon>
        <taxon>Viridiplantae</taxon>
        <taxon>Streptophyta</taxon>
        <taxon>Embryophyta</taxon>
        <taxon>Tracheophyta</taxon>
        <taxon>Spermatophyta</taxon>
        <taxon>Magnoliopsida</taxon>
        <taxon>eudicotyledons</taxon>
        <taxon>Gunneridae</taxon>
        <taxon>Pentapetalae</taxon>
        <taxon>rosids</taxon>
        <taxon>fabids</taxon>
        <taxon>Fagales</taxon>
        <taxon>Betulaceae</taxon>
        <taxon>Carpinus</taxon>
    </lineage>
</organism>
<keyword evidence="2" id="KW-1185">Reference proteome</keyword>
<evidence type="ECO:0000313" key="2">
    <source>
        <dbReference type="Proteomes" id="UP000327013"/>
    </source>
</evidence>
<dbReference type="Proteomes" id="UP000327013">
    <property type="component" value="Chromosome 8"/>
</dbReference>